<dbReference type="EC" id="2.7.7.42" evidence="7"/>
<evidence type="ECO:0000256" key="1">
    <source>
        <dbReference type="ARBA" id="ARBA00022679"/>
    </source>
</evidence>
<dbReference type="GO" id="GO:0005524">
    <property type="term" value="F:ATP binding"/>
    <property type="evidence" value="ECO:0007669"/>
    <property type="project" value="UniProtKB-UniRule"/>
</dbReference>
<dbReference type="GO" id="GO:0005829">
    <property type="term" value="C:cytosol"/>
    <property type="evidence" value="ECO:0007669"/>
    <property type="project" value="TreeGrafter"/>
</dbReference>
<dbReference type="Gene3D" id="1.20.120.330">
    <property type="entry name" value="Nucleotidyltransferases domain 2"/>
    <property type="match status" value="2"/>
</dbReference>
<reference evidence="11" key="1">
    <citation type="journal article" date="2014" name="Int. J. Syst. Evol. Microbiol.">
        <title>Complete genome sequence of Corynebacterium casei LMG S-19264T (=DSM 44701T), isolated from a smear-ripened cheese.</title>
        <authorList>
            <consortium name="US DOE Joint Genome Institute (JGI-PGF)"/>
            <person name="Walter F."/>
            <person name="Albersmeier A."/>
            <person name="Kalinowski J."/>
            <person name="Ruckert C."/>
        </authorList>
    </citation>
    <scope>NUCLEOTIDE SEQUENCE</scope>
    <source>
        <strain evidence="11">CGMCC 1.15367</strain>
    </source>
</reference>
<dbReference type="SUPFAM" id="SSF81593">
    <property type="entry name" value="Nucleotidyltransferase substrate binding subunit/domain"/>
    <property type="match status" value="2"/>
</dbReference>
<name>A0A916ZG20_9HYPH</name>
<keyword evidence="6 7" id="KW-0511">Multifunctional enzyme</keyword>
<dbReference type="AlphaFoldDB" id="A0A916ZG20"/>
<evidence type="ECO:0000256" key="2">
    <source>
        <dbReference type="ARBA" id="ARBA00022695"/>
    </source>
</evidence>
<feature type="region of interest" description="Adenylyl removase" evidence="7">
    <location>
        <begin position="1"/>
        <end position="477"/>
    </location>
</feature>
<dbReference type="InterPro" id="IPR043519">
    <property type="entry name" value="NT_sf"/>
</dbReference>
<feature type="domain" description="Glutamate-ammonia ligase adenylyltransferase repeated" evidence="9">
    <location>
        <begin position="585"/>
        <end position="827"/>
    </location>
</feature>
<evidence type="ECO:0000259" key="9">
    <source>
        <dbReference type="Pfam" id="PF03710"/>
    </source>
</evidence>
<evidence type="ECO:0000256" key="3">
    <source>
        <dbReference type="ARBA" id="ARBA00022741"/>
    </source>
</evidence>
<feature type="domain" description="Glutamate-ammonia ligase adenylyltransferase repeated" evidence="9">
    <location>
        <begin position="64"/>
        <end position="309"/>
    </location>
</feature>
<evidence type="ECO:0000259" key="10">
    <source>
        <dbReference type="Pfam" id="PF08335"/>
    </source>
</evidence>
<organism evidence="11 12">
    <name type="scientific">Aureimonas endophytica</name>
    <dbReference type="NCBI Taxonomy" id="2027858"/>
    <lineage>
        <taxon>Bacteria</taxon>
        <taxon>Pseudomonadati</taxon>
        <taxon>Pseudomonadota</taxon>
        <taxon>Alphaproteobacteria</taxon>
        <taxon>Hyphomicrobiales</taxon>
        <taxon>Aurantimonadaceae</taxon>
        <taxon>Aureimonas</taxon>
    </lineage>
</organism>
<keyword evidence="2 7" id="KW-0548">Nucleotidyltransferase</keyword>
<keyword evidence="4 7" id="KW-0067">ATP-binding</keyword>
<comment type="function">
    <text evidence="7">Involved in the regulation of glutamine synthetase GlnA, a key enzyme in the process to assimilate ammonia. When cellular nitrogen levels are high, the C-terminal adenylyl transferase (AT) inactivates GlnA by covalent transfer of an adenylyl group from ATP to specific tyrosine residue of GlnA, thus reducing its activity. Conversely, when nitrogen levels are low, the N-terminal adenylyl removase (AR) activates GlnA by removing the adenylyl group by phosphorolysis, increasing its activity. The regulatory region of GlnE binds the signal transduction protein PII (GlnB) which indicates the nitrogen status of the cell.</text>
</comment>
<evidence type="ECO:0000256" key="6">
    <source>
        <dbReference type="ARBA" id="ARBA00023268"/>
    </source>
</evidence>
<proteinExistence type="inferred from homology"/>
<dbReference type="HAMAP" id="MF_00802">
    <property type="entry name" value="GlnE"/>
    <property type="match status" value="1"/>
</dbReference>
<dbReference type="Pfam" id="PF03710">
    <property type="entry name" value="GlnE"/>
    <property type="match status" value="2"/>
</dbReference>
<accession>A0A916ZG20</accession>
<protein>
    <recommendedName>
        <fullName evidence="7">Bifunctional glutamine synthetase adenylyltransferase/adenylyl-removing enzyme</fullName>
    </recommendedName>
    <alternativeName>
        <fullName evidence="7">ATP:glutamine synthetase adenylyltransferase</fullName>
    </alternativeName>
    <alternativeName>
        <fullName evidence="7">ATase</fullName>
    </alternativeName>
    <domain>
        <recommendedName>
            <fullName evidence="7">Glutamine synthetase adenylyl-L-tyrosine phosphorylase</fullName>
            <ecNumber evidence="7">2.7.7.89</ecNumber>
        </recommendedName>
        <alternativeName>
            <fullName evidence="7">Adenylyl removase</fullName>
            <shortName evidence="7">AR</shortName>
            <shortName evidence="7">AT-N</shortName>
        </alternativeName>
    </domain>
    <domain>
        <recommendedName>
            <fullName evidence="7">Glutamine synthetase adenylyl transferase</fullName>
            <ecNumber evidence="7">2.7.7.42</ecNumber>
        </recommendedName>
        <alternativeName>
            <fullName evidence="7">Adenylyl transferase</fullName>
            <shortName evidence="7">AT</shortName>
            <shortName evidence="7">AT-C</shortName>
        </alternativeName>
    </domain>
</protein>
<dbReference type="GO" id="GO:0047388">
    <property type="term" value="F:[glutamine synthetase]-adenylyl-L-tyrosine phosphorylase activity"/>
    <property type="evidence" value="ECO:0007669"/>
    <property type="project" value="UniProtKB-EC"/>
</dbReference>
<feature type="domain" description="PII-uridylyltransferase/Glutamine-synthetase adenylyltransferase" evidence="10">
    <location>
        <begin position="331"/>
        <end position="471"/>
    </location>
</feature>
<dbReference type="GO" id="GO:0008882">
    <property type="term" value="F:[glutamate-ammonia-ligase] adenylyltransferase activity"/>
    <property type="evidence" value="ECO:0007669"/>
    <property type="project" value="UniProtKB-UniRule"/>
</dbReference>
<comment type="catalytic activity">
    <reaction evidence="7">
        <text>[glutamine synthetase]-O(4)-(5'-adenylyl)-L-tyrosine + phosphate = [glutamine synthetase]-L-tyrosine + ADP</text>
        <dbReference type="Rhea" id="RHEA:43716"/>
        <dbReference type="Rhea" id="RHEA-COMP:10660"/>
        <dbReference type="Rhea" id="RHEA-COMP:10661"/>
        <dbReference type="ChEBI" id="CHEBI:43474"/>
        <dbReference type="ChEBI" id="CHEBI:46858"/>
        <dbReference type="ChEBI" id="CHEBI:83624"/>
        <dbReference type="ChEBI" id="CHEBI:456216"/>
        <dbReference type="EC" id="2.7.7.89"/>
    </reaction>
</comment>
<keyword evidence="5 7" id="KW-0460">Magnesium</keyword>
<reference evidence="11" key="2">
    <citation type="submission" date="2020-09" db="EMBL/GenBank/DDBJ databases">
        <authorList>
            <person name="Sun Q."/>
            <person name="Zhou Y."/>
        </authorList>
    </citation>
    <scope>NUCLEOTIDE SEQUENCE</scope>
    <source>
        <strain evidence="11">CGMCC 1.15367</strain>
    </source>
</reference>
<comment type="catalytic activity">
    <reaction evidence="7">
        <text>[glutamine synthetase]-L-tyrosine + ATP = [glutamine synthetase]-O(4)-(5'-adenylyl)-L-tyrosine + diphosphate</text>
        <dbReference type="Rhea" id="RHEA:18589"/>
        <dbReference type="Rhea" id="RHEA-COMP:10660"/>
        <dbReference type="Rhea" id="RHEA-COMP:10661"/>
        <dbReference type="ChEBI" id="CHEBI:30616"/>
        <dbReference type="ChEBI" id="CHEBI:33019"/>
        <dbReference type="ChEBI" id="CHEBI:46858"/>
        <dbReference type="ChEBI" id="CHEBI:83624"/>
        <dbReference type="EC" id="2.7.7.42"/>
    </reaction>
</comment>
<comment type="cofactor">
    <cofactor evidence="7">
        <name>Mg(2+)</name>
        <dbReference type="ChEBI" id="CHEBI:18420"/>
    </cofactor>
</comment>
<evidence type="ECO:0000256" key="4">
    <source>
        <dbReference type="ARBA" id="ARBA00022840"/>
    </source>
</evidence>
<dbReference type="Pfam" id="PF08335">
    <property type="entry name" value="GlnD_UR_UTase"/>
    <property type="match status" value="1"/>
</dbReference>
<dbReference type="InterPro" id="IPR013546">
    <property type="entry name" value="PII_UdlTrfase/GS_AdlTrfase"/>
</dbReference>
<evidence type="ECO:0000256" key="5">
    <source>
        <dbReference type="ARBA" id="ARBA00022842"/>
    </source>
</evidence>
<dbReference type="CDD" id="cd05401">
    <property type="entry name" value="NT_GlnE_GlnD_like"/>
    <property type="match status" value="2"/>
</dbReference>
<evidence type="ECO:0000313" key="11">
    <source>
        <dbReference type="EMBL" id="GGD93233.1"/>
    </source>
</evidence>
<comment type="similarity">
    <text evidence="7">Belongs to the GlnE family.</text>
</comment>
<dbReference type="Proteomes" id="UP000644699">
    <property type="component" value="Unassembled WGS sequence"/>
</dbReference>
<evidence type="ECO:0000256" key="8">
    <source>
        <dbReference type="SAM" id="MobiDB-lite"/>
    </source>
</evidence>
<comment type="caution">
    <text evidence="11">The sequence shown here is derived from an EMBL/GenBank/DDBJ whole genome shotgun (WGS) entry which is preliminary data.</text>
</comment>
<dbReference type="InterPro" id="IPR023057">
    <property type="entry name" value="GlnE"/>
</dbReference>
<feature type="region of interest" description="Disordered" evidence="8">
    <location>
        <begin position="1"/>
        <end position="23"/>
    </location>
</feature>
<dbReference type="GO" id="GO:0000820">
    <property type="term" value="P:regulation of glutamine family amino acid metabolic process"/>
    <property type="evidence" value="ECO:0007669"/>
    <property type="project" value="UniProtKB-UniRule"/>
</dbReference>
<dbReference type="PANTHER" id="PTHR30621:SF0">
    <property type="entry name" value="BIFUNCTIONAL GLUTAMINE SYNTHETASE ADENYLYLTRANSFERASE_ADENYLYL-REMOVING ENZYME"/>
    <property type="match status" value="1"/>
</dbReference>
<dbReference type="RefSeq" id="WP_188907076.1">
    <property type="nucleotide sequence ID" value="NZ_BMIQ01000001.1"/>
</dbReference>
<feature type="region of interest" description="Adenylyl transferase" evidence="7">
    <location>
        <begin position="487"/>
        <end position="987"/>
    </location>
</feature>
<sequence length="987" mass="106137">MDGTEASAARKAEADAPRIGGDHAPCPLDGARARLWLEDLAKAAEAADCPRLATFCRAGPGRERFGAVLELSTYLGGLMLRRPDWLERLFAEFAEARLAALLAEVAALPAPGASEAALMTALREAKLEAALLIALRDLFGAADAARTVADLSALAEAAVRAALRFCLLDLAARGKLAPPRAEAPEEGCGLFVLGMGKLGARELNYSSDIDLIVLFDPEAPAILDRDESVETFSRLVRRLVRLVNDRTGDGYVFRTDLRLRPDPGAMPLAIPVPAALIYYEGSGRNWERAAMIKARCIAGDAAAAAEFLHEIAPFVWRRHLDFHAVSEIQAMKRRIDRHRGFEGVGVEGHNIKLGPGGIREVEFFAQAQQLIAGGRTPALRLRRTDEALAALGAGGWLAPEAAAELTAAYWFLRRVEHAIQMVADEQSHILPDDRDGLRRVAGLLGYGDLPVFAEALLRRLRLVETHFDALFGDAGPEAEAVGLALLAERGEIEPLAAWLAGEGFARAEASARILAGWPSGRLRAMRSEGARRHLADILPDLVRSLGAAPDPDAALAAFDRFLAGLPSGLQFFSLLASNRKVLDLLTLIVSAAPRLADTIARRPHVFDALLDPSFFRDSPSRAVLEARLAPSLAEASGHEDRLLRLRLFAAEQRFLVGTRLLSGTLDGLGAGRAYSDIADTAIGHALASTAADFAERHGRVPGGRLALFGMGRLGSRELTMGSDVDLILFYDHPLEEDESDGERPLAASLYHSRLTQRLIAALSAPMGEGVLYEVDFRLRPSGNKGPLATHLDAFRRYQASEARTWERMALTRARFVAGDAGFGAEIAEAIRAILGERRPEADLRSDIASMRALIEREKPPRGPLDLKLLPGGVIDLEFAAQYALLSGRAPLDLVGRPTVEVLARLGEEESSGAAGLAAAMRRMSDALQLLRLGPEDAFAADRLPVRLAERLTECLSLGEASSIEAELGAIAAEVRAAFERLLGEGAG</sequence>
<dbReference type="NCBIfam" id="NF010706">
    <property type="entry name" value="PRK14108.1"/>
    <property type="match status" value="1"/>
</dbReference>
<dbReference type="NCBIfam" id="NF008292">
    <property type="entry name" value="PRK11072.1"/>
    <property type="match status" value="1"/>
</dbReference>
<dbReference type="PANTHER" id="PTHR30621">
    <property type="entry name" value="GLUTAMINE SYNTHETASE ADENYLYLTRANSFERASE"/>
    <property type="match status" value="1"/>
</dbReference>
<dbReference type="EMBL" id="BMIQ01000001">
    <property type="protein sequence ID" value="GGD93233.1"/>
    <property type="molecule type" value="Genomic_DNA"/>
</dbReference>
<dbReference type="InterPro" id="IPR005190">
    <property type="entry name" value="GlnE_rpt_dom"/>
</dbReference>
<evidence type="ECO:0000256" key="7">
    <source>
        <dbReference type="HAMAP-Rule" id="MF_00802"/>
    </source>
</evidence>
<dbReference type="GO" id="GO:0000287">
    <property type="term" value="F:magnesium ion binding"/>
    <property type="evidence" value="ECO:0007669"/>
    <property type="project" value="UniProtKB-UniRule"/>
</dbReference>
<dbReference type="EC" id="2.7.7.89" evidence="7"/>
<keyword evidence="3 7" id="KW-0547">Nucleotide-binding</keyword>
<dbReference type="Gene3D" id="3.30.460.10">
    <property type="entry name" value="Beta Polymerase, domain 2"/>
    <property type="match status" value="2"/>
</dbReference>
<gene>
    <name evidence="7 11" type="primary">glnE</name>
    <name evidence="11" type="ORF">GCM10011390_10000</name>
</gene>
<evidence type="ECO:0000313" key="12">
    <source>
        <dbReference type="Proteomes" id="UP000644699"/>
    </source>
</evidence>
<keyword evidence="1 7" id="KW-0808">Transferase</keyword>
<dbReference type="SUPFAM" id="SSF81301">
    <property type="entry name" value="Nucleotidyltransferase"/>
    <property type="match status" value="2"/>
</dbReference>
<keyword evidence="12" id="KW-1185">Reference proteome</keyword>